<dbReference type="EMBL" id="PFKO01000044">
    <property type="protein sequence ID" value="PIY33667.1"/>
    <property type="molecule type" value="Genomic_DNA"/>
</dbReference>
<dbReference type="SUPFAM" id="SSF56042">
    <property type="entry name" value="PurM C-terminal domain-like"/>
    <property type="match status" value="1"/>
</dbReference>
<evidence type="ECO:0000313" key="4">
    <source>
        <dbReference type="EMBL" id="PIY33667.1"/>
    </source>
</evidence>
<dbReference type="Gene3D" id="3.90.650.10">
    <property type="entry name" value="PurM-like C-terminal domain"/>
    <property type="match status" value="1"/>
</dbReference>
<organism evidence="4 7">
    <name type="scientific">Candidatus Infernicultor aquiphilus</name>
    <dbReference type="NCBI Taxonomy" id="1805029"/>
    <lineage>
        <taxon>Bacteria</taxon>
        <taxon>Pseudomonadati</taxon>
        <taxon>Atribacterota</taxon>
        <taxon>Candidatus Phoenicimicrobiia</taxon>
        <taxon>Candidatus Pheonicimicrobiales</taxon>
        <taxon>Candidatus Phoenicimicrobiaceae</taxon>
        <taxon>Candidatus Infernicultor</taxon>
    </lineage>
</organism>
<dbReference type="Gene3D" id="3.30.1330.10">
    <property type="entry name" value="PurM-like, N-terminal domain"/>
    <property type="match status" value="1"/>
</dbReference>
<evidence type="ECO:0000313" key="6">
    <source>
        <dbReference type="Proteomes" id="UP000228560"/>
    </source>
</evidence>
<protein>
    <submittedName>
        <fullName evidence="4">Hydrogenase expression/formation protein HypE</fullName>
    </submittedName>
</protein>
<dbReference type="InterPro" id="IPR016188">
    <property type="entry name" value="PurM-like_N"/>
</dbReference>
<dbReference type="GO" id="GO:0051604">
    <property type="term" value="P:protein maturation"/>
    <property type="evidence" value="ECO:0007669"/>
    <property type="project" value="TreeGrafter"/>
</dbReference>
<dbReference type="InterPro" id="IPR011854">
    <property type="entry name" value="HypE"/>
</dbReference>
<dbReference type="Pfam" id="PF00586">
    <property type="entry name" value="AIRS"/>
    <property type="match status" value="1"/>
</dbReference>
<dbReference type="Proteomes" id="UP000230646">
    <property type="component" value="Unassembled WGS sequence"/>
</dbReference>
<accession>A0A2M8CEH8</accession>
<dbReference type="AlphaFoldDB" id="A0A2M7PTR7"/>
<accession>A0A2M7PTR7</accession>
<reference evidence="6 7" key="1">
    <citation type="submission" date="2017-09" db="EMBL/GenBank/DDBJ databases">
        <title>Depth-based differentiation of microbial function through sediment-hosted aquifers and enrichment of novel symbionts in the deep terrestrial subsurface.</title>
        <authorList>
            <person name="Probst A.J."/>
            <person name="Ladd B."/>
            <person name="Jarett J.K."/>
            <person name="Geller-Mcgrath D.E."/>
            <person name="Sieber C.M."/>
            <person name="Emerson J.B."/>
            <person name="Anantharaman K."/>
            <person name="Thomas B.C."/>
            <person name="Malmstrom R."/>
            <person name="Stieglmeier M."/>
            <person name="Klingl A."/>
            <person name="Woyke T."/>
            <person name="Ryan C.M."/>
            <person name="Banfield J.F."/>
        </authorList>
    </citation>
    <scope>NUCLEOTIDE SEQUENCE [LARGE SCALE GENOMIC DNA]</scope>
    <source>
        <strain evidence="4">CG_4_10_14_3_um_filter_34_13</strain>
        <strain evidence="5">CG_4_9_14_3_um_filter_33_16</strain>
    </source>
</reference>
<proteinExistence type="inferred from homology"/>
<dbReference type="EMBL" id="PFTV01000054">
    <property type="protein sequence ID" value="PJB57474.1"/>
    <property type="molecule type" value="Genomic_DNA"/>
</dbReference>
<evidence type="ECO:0000259" key="2">
    <source>
        <dbReference type="Pfam" id="PF00586"/>
    </source>
</evidence>
<feature type="domain" description="PurM-like N-terminal" evidence="2">
    <location>
        <begin position="39"/>
        <end position="151"/>
    </location>
</feature>
<evidence type="ECO:0000313" key="7">
    <source>
        <dbReference type="Proteomes" id="UP000230646"/>
    </source>
</evidence>
<comment type="caution">
    <text evidence="4">The sequence shown here is derived from an EMBL/GenBank/DDBJ whole genome shotgun (WGS) entry which is preliminary data.</text>
</comment>
<name>A0A2M7PTR7_9BACT</name>
<sequence>MMKEDKILLSHGSGGKLSYKLIKELFLANFNNNYLKKLDDGAILNIDGLNLAYTTDSYTVDPLFFKGGNIGELAVYGTVNDLAMCGATPLYLSCSFIIEEGMPLSLLEKIVFSMKKASAIARVDIVTGDTKVVNKGAADKIFINTSGLGVVEDGVNVSGSNAQLGDIIIINGPIGNHGIAVLSEREGLKFETEIQSDTAPLSSLVADILKVSKDIHVLRDPTRGGLATTLKEIALSSKVDLEINEEDIYIQEEVRAACEILGYDPLYLANEGKLVAFVPLEMVSDILIKMRKNKYGKESKVIGKVLKSSEGKVYLNTIIGGKRIVDMLTGEQLPRIC</sequence>
<dbReference type="Proteomes" id="UP000228560">
    <property type="component" value="Unassembled WGS sequence"/>
</dbReference>
<feature type="domain" description="PurM-like C-terminal" evidence="3">
    <location>
        <begin position="165"/>
        <end position="315"/>
    </location>
</feature>
<dbReference type="InterPro" id="IPR036921">
    <property type="entry name" value="PurM-like_N_sf"/>
</dbReference>
<dbReference type="InterPro" id="IPR036676">
    <property type="entry name" value="PurM-like_C_sf"/>
</dbReference>
<dbReference type="PANTHER" id="PTHR30303:SF0">
    <property type="entry name" value="CARBAMOYL DEHYDRATASE HYPE"/>
    <property type="match status" value="1"/>
</dbReference>
<gene>
    <name evidence="4" type="primary">hypE</name>
    <name evidence="5" type="ORF">CO097_02305</name>
    <name evidence="4" type="ORF">COZ07_01330</name>
</gene>
<dbReference type="PANTHER" id="PTHR30303">
    <property type="entry name" value="HYDROGENASE ISOENZYMES FORMATION PROTEIN HYPE"/>
    <property type="match status" value="1"/>
</dbReference>
<dbReference type="CDD" id="cd02197">
    <property type="entry name" value="HypE"/>
    <property type="match status" value="1"/>
</dbReference>
<evidence type="ECO:0000256" key="1">
    <source>
        <dbReference type="ARBA" id="ARBA00006243"/>
    </source>
</evidence>
<evidence type="ECO:0000259" key="3">
    <source>
        <dbReference type="Pfam" id="PF02769"/>
    </source>
</evidence>
<comment type="similarity">
    <text evidence="1">Belongs to the HypE family.</text>
</comment>
<dbReference type="Pfam" id="PF02769">
    <property type="entry name" value="AIRS_C"/>
    <property type="match status" value="1"/>
</dbReference>
<dbReference type="SUPFAM" id="SSF55326">
    <property type="entry name" value="PurM N-terminal domain-like"/>
    <property type="match status" value="1"/>
</dbReference>
<dbReference type="PIRSF" id="PIRSF005644">
    <property type="entry name" value="Hdrgns_mtr_HypE"/>
    <property type="match status" value="1"/>
</dbReference>
<dbReference type="InterPro" id="IPR010918">
    <property type="entry name" value="PurM-like_C_dom"/>
</dbReference>
<dbReference type="NCBIfam" id="TIGR02124">
    <property type="entry name" value="hypE"/>
    <property type="match status" value="1"/>
</dbReference>
<evidence type="ECO:0000313" key="5">
    <source>
        <dbReference type="EMBL" id="PJB57474.1"/>
    </source>
</evidence>